<reference evidence="2 3" key="1">
    <citation type="submission" date="2025-05" db="UniProtKB">
        <authorList>
            <consortium name="RefSeq"/>
        </authorList>
    </citation>
    <scope>IDENTIFICATION</scope>
    <source>
        <tissue evidence="2 3">Thorax and Abdomen</tissue>
    </source>
</reference>
<name>A0A6J0CAB9_NEOLC</name>
<evidence type="ECO:0000313" key="3">
    <source>
        <dbReference type="RefSeq" id="XP_046597433.1"/>
    </source>
</evidence>
<protein>
    <submittedName>
        <fullName evidence="2 3">Uncharacterized protein LOC107227013</fullName>
    </submittedName>
</protein>
<evidence type="ECO:0000313" key="1">
    <source>
        <dbReference type="Proteomes" id="UP000829291"/>
    </source>
</evidence>
<dbReference type="KEGG" id="nlo:107227013"/>
<dbReference type="RefSeq" id="XP_046597433.1">
    <property type="nucleotide sequence ID" value="XM_046741477.1"/>
</dbReference>
<keyword evidence="1" id="KW-1185">Reference proteome</keyword>
<organism evidence="1 2">
    <name type="scientific">Neodiprion lecontei</name>
    <name type="common">Redheaded pine sawfly</name>
    <dbReference type="NCBI Taxonomy" id="441921"/>
    <lineage>
        <taxon>Eukaryota</taxon>
        <taxon>Metazoa</taxon>
        <taxon>Ecdysozoa</taxon>
        <taxon>Arthropoda</taxon>
        <taxon>Hexapoda</taxon>
        <taxon>Insecta</taxon>
        <taxon>Pterygota</taxon>
        <taxon>Neoptera</taxon>
        <taxon>Endopterygota</taxon>
        <taxon>Hymenoptera</taxon>
        <taxon>Tenthredinoidea</taxon>
        <taxon>Diprionidae</taxon>
        <taxon>Diprioninae</taxon>
        <taxon>Neodiprion</taxon>
    </lineage>
</organism>
<proteinExistence type="predicted"/>
<sequence>MEEVYTKIQAYLLKKDRECETLRFLTSRTTATNVAQITDICTSIKAILDCARKKHDTDSTIVIDERSVQYFKFLLLNTKFKVQEHFCDDEVNGHLVNMCPPLSPYLFIEILWALNYNEILCYSFAHIPIDLCTEILNILHRCVEIDLQRAFDFILKVIVNCYKKLLLVSHRHTQVLEPETSLKTFVGSVQELLSLLVGIQKKKSKESTQPVKYKWCGWVLIRLLDAVKECLTCRTMENVSSQMKQDSEKLYGVMFGRRFTVRLDPDVVALAIDDLTQEFIHVLLEHVKKIDMHVYLGWADIDYEDNRSITMQRAVGLACYYFIEYFQTSDEAEKHSNVIDCLQQLSSQPDTPSSMSLQELVRKVEQGNRECLRNLIKRFTEWDTVAISCLDKNSALIDKNECLGILNNTVEFFDVTPADKELCTQIYTVAMKILLSQKMVDMVEIVVEFILVHDACIVLESVNFASDLQNYVNNGGALCSNNNSLRIILFFILQNPREVLKVLIKAAIGYPQYRNCVVLPEDLCKLSSIMKIRDANHCLILSNALVSICSENTAWSCKKFIEFVQILTERSIILADDLLNDIFIPCLKREIIFPNMNSMLASIRNVKDQLTPKLRNEELLYVLAVQIGSLRRNTSLPISGKEEALNCLIRTIRLFTEGPLNSLGVDCRDSSIQNLEAVLQPVDTIYFISQWNWIQNNIISAQVLQEYKRRYYCIMNRLKTIESCNTIMDEVFITYGIQCRDFLQHVILECTEFEYLRFAKDAIIMNWNDFGWKNELDAYANLSLSTTNACSHYLISHDLLEAWKCVGQKITSLIKSLGKLTLWFISIDQMNDYESVQKSLVTAISVLNLTLPSHLSESLKTKMNVFAHSQLYSYGMIRKLIKAIYEFGDECLCSYEHYISNTNAISLSTLRFYVNWKLISICTNLPKADQSLFISKVEKKIILDVTQACC</sequence>
<dbReference type="InParanoid" id="A0A6J0CAB9"/>
<dbReference type="OrthoDB" id="10248373at2759"/>
<accession>A0A6J0CAB9</accession>
<evidence type="ECO:0000313" key="2">
    <source>
        <dbReference type="RefSeq" id="XP_015523507.2"/>
    </source>
</evidence>
<dbReference type="AlphaFoldDB" id="A0A6J0CAB9"/>
<dbReference type="RefSeq" id="XP_015523507.2">
    <property type="nucleotide sequence ID" value="XM_015668021.2"/>
</dbReference>
<dbReference type="GeneID" id="107227013"/>
<dbReference type="Proteomes" id="UP000829291">
    <property type="component" value="Chromosome 5"/>
</dbReference>
<gene>
    <name evidence="2 3" type="primary">LOC107227013</name>
</gene>